<dbReference type="InterPro" id="IPR050117">
    <property type="entry name" value="MAPK"/>
</dbReference>
<evidence type="ECO:0000313" key="9">
    <source>
        <dbReference type="Proteomes" id="UP001054889"/>
    </source>
</evidence>
<proteinExistence type="inferred from homology"/>
<dbReference type="InterPro" id="IPR000719">
    <property type="entry name" value="Prot_kinase_dom"/>
</dbReference>
<dbReference type="Gene3D" id="3.30.200.20">
    <property type="entry name" value="Phosphorylase Kinase, domain 1"/>
    <property type="match status" value="1"/>
</dbReference>
<name>A0AAV5CBV5_ELECO</name>
<reference evidence="8" key="2">
    <citation type="submission" date="2021-12" db="EMBL/GenBank/DDBJ databases">
        <title>Resequencing data analysis of finger millet.</title>
        <authorList>
            <person name="Hatakeyama M."/>
            <person name="Aluri S."/>
            <person name="Balachadran M.T."/>
            <person name="Sivarajan S.R."/>
            <person name="Poveda L."/>
            <person name="Shimizu-Inatsugi R."/>
            <person name="Schlapbach R."/>
            <person name="Sreeman S.M."/>
            <person name="Shimizu K.K."/>
        </authorList>
    </citation>
    <scope>NUCLEOTIDE SEQUENCE</scope>
</reference>
<dbReference type="InterPro" id="IPR008271">
    <property type="entry name" value="Ser/Thr_kinase_AS"/>
</dbReference>
<dbReference type="PROSITE" id="PS50011">
    <property type="entry name" value="PROTEIN_KINASE_DOM"/>
    <property type="match status" value="1"/>
</dbReference>
<protein>
    <recommendedName>
        <fullName evidence="7">Protein kinase domain-containing protein</fullName>
    </recommendedName>
</protein>
<dbReference type="Gene3D" id="1.10.510.10">
    <property type="entry name" value="Transferase(Phosphotransferase) domain 1"/>
    <property type="match status" value="1"/>
</dbReference>
<keyword evidence="2 5" id="KW-0547">Nucleotide-binding</keyword>
<evidence type="ECO:0000259" key="7">
    <source>
        <dbReference type="PROSITE" id="PS50011"/>
    </source>
</evidence>
<dbReference type="Proteomes" id="UP001054889">
    <property type="component" value="Unassembled WGS sequence"/>
</dbReference>
<comment type="caution">
    <text evidence="8">The sequence shown here is derived from an EMBL/GenBank/DDBJ whole genome shotgun (WGS) entry which is preliminary data.</text>
</comment>
<dbReference type="Pfam" id="PF00069">
    <property type="entry name" value="Pkinase"/>
    <property type="match status" value="1"/>
</dbReference>
<dbReference type="GO" id="GO:0004674">
    <property type="term" value="F:protein serine/threonine kinase activity"/>
    <property type="evidence" value="ECO:0007669"/>
    <property type="project" value="UniProtKB-KW"/>
</dbReference>
<keyword evidence="6" id="KW-0723">Serine/threonine-protein kinase</keyword>
<dbReference type="SMART" id="SM00220">
    <property type="entry name" value="S_TKc"/>
    <property type="match status" value="1"/>
</dbReference>
<keyword evidence="1" id="KW-0808">Transferase</keyword>
<evidence type="ECO:0000313" key="8">
    <source>
        <dbReference type="EMBL" id="GJM95708.1"/>
    </source>
</evidence>
<feature type="domain" description="Protein kinase" evidence="7">
    <location>
        <begin position="7"/>
        <end position="299"/>
    </location>
</feature>
<dbReference type="EMBL" id="BQKI01000005">
    <property type="protein sequence ID" value="GJM95708.1"/>
    <property type="molecule type" value="Genomic_DNA"/>
</dbReference>
<evidence type="ECO:0000256" key="3">
    <source>
        <dbReference type="ARBA" id="ARBA00022777"/>
    </source>
</evidence>
<dbReference type="AlphaFoldDB" id="A0AAV5CBV5"/>
<organism evidence="8 9">
    <name type="scientific">Eleusine coracana subsp. coracana</name>
    <dbReference type="NCBI Taxonomy" id="191504"/>
    <lineage>
        <taxon>Eukaryota</taxon>
        <taxon>Viridiplantae</taxon>
        <taxon>Streptophyta</taxon>
        <taxon>Embryophyta</taxon>
        <taxon>Tracheophyta</taxon>
        <taxon>Spermatophyta</taxon>
        <taxon>Magnoliopsida</taxon>
        <taxon>Liliopsida</taxon>
        <taxon>Poales</taxon>
        <taxon>Poaceae</taxon>
        <taxon>PACMAD clade</taxon>
        <taxon>Chloridoideae</taxon>
        <taxon>Cynodonteae</taxon>
        <taxon>Eleusininae</taxon>
        <taxon>Eleusine</taxon>
    </lineage>
</organism>
<evidence type="ECO:0000256" key="5">
    <source>
        <dbReference type="PROSITE-ProRule" id="PRU10141"/>
    </source>
</evidence>
<dbReference type="InterPro" id="IPR011009">
    <property type="entry name" value="Kinase-like_dom_sf"/>
</dbReference>
<dbReference type="GO" id="GO:0005524">
    <property type="term" value="F:ATP binding"/>
    <property type="evidence" value="ECO:0007669"/>
    <property type="project" value="UniProtKB-UniRule"/>
</dbReference>
<gene>
    <name evidence="8" type="primary">ga12485</name>
    <name evidence="8" type="ORF">PR202_ga12485</name>
</gene>
<dbReference type="SUPFAM" id="SSF56112">
    <property type="entry name" value="Protein kinase-like (PK-like)"/>
    <property type="match status" value="1"/>
</dbReference>
<evidence type="ECO:0000256" key="4">
    <source>
        <dbReference type="ARBA" id="ARBA00022840"/>
    </source>
</evidence>
<sequence length="351" mass="38852">MLSARWYEEVCKLGEGTFGAVVKARSRSTGQHVAVKKPRQSGPDNDVLCDLLCEACIMAACRGHSSIVGYRGVARDPRTKEQEYSIVMDCVGRRNLHDALYHRGQPFPEADVRRIMRELLCGAKAIHGNGIVHRDIKPANILVTAEGFVKIGDFGSAKSLVEKQPPFGIAGTIGYMAPEALVKNEDHGTEADMWSLGCIMAELLTDKQMFDGDDEAEQLFKIFDVLGVPGEKALKAQVLIDEVKQQRAWQRRFGHRNLLRKMVPEEVLSRDGFEVLEGLLASDPRKRLTADAALKLPWFTEHDLNKVAVVSHSTVVPNTENTVTKPWSRIWNMAMSFAGKALGLLRATSAS</sequence>
<accession>A0AAV5CBV5</accession>
<dbReference type="InterPro" id="IPR017441">
    <property type="entry name" value="Protein_kinase_ATP_BS"/>
</dbReference>
<evidence type="ECO:0000256" key="6">
    <source>
        <dbReference type="RuleBase" id="RU000304"/>
    </source>
</evidence>
<keyword evidence="4 5" id="KW-0067">ATP-binding</keyword>
<dbReference type="PROSITE" id="PS00107">
    <property type="entry name" value="PROTEIN_KINASE_ATP"/>
    <property type="match status" value="1"/>
</dbReference>
<dbReference type="PANTHER" id="PTHR24055">
    <property type="entry name" value="MITOGEN-ACTIVATED PROTEIN KINASE"/>
    <property type="match status" value="1"/>
</dbReference>
<evidence type="ECO:0000256" key="1">
    <source>
        <dbReference type="ARBA" id="ARBA00022679"/>
    </source>
</evidence>
<evidence type="ECO:0000256" key="2">
    <source>
        <dbReference type="ARBA" id="ARBA00022741"/>
    </source>
</evidence>
<comment type="similarity">
    <text evidence="6">Belongs to the protein kinase superfamily.</text>
</comment>
<keyword evidence="9" id="KW-1185">Reference proteome</keyword>
<reference evidence="8" key="1">
    <citation type="journal article" date="2018" name="DNA Res.">
        <title>Multiple hybrid de novo genome assembly of finger millet, an orphan allotetraploid crop.</title>
        <authorList>
            <person name="Hatakeyama M."/>
            <person name="Aluri S."/>
            <person name="Balachadran M.T."/>
            <person name="Sivarajan S.R."/>
            <person name="Patrignani A."/>
            <person name="Gruter S."/>
            <person name="Poveda L."/>
            <person name="Shimizu-Inatsugi R."/>
            <person name="Baeten J."/>
            <person name="Francoijs K.J."/>
            <person name="Nataraja K.N."/>
            <person name="Reddy Y.A.N."/>
            <person name="Phadnis S."/>
            <person name="Ravikumar R.L."/>
            <person name="Schlapbach R."/>
            <person name="Sreeman S.M."/>
            <person name="Shimizu K.K."/>
        </authorList>
    </citation>
    <scope>NUCLEOTIDE SEQUENCE</scope>
</reference>
<keyword evidence="3" id="KW-0418">Kinase</keyword>
<dbReference type="PROSITE" id="PS00108">
    <property type="entry name" value="PROTEIN_KINASE_ST"/>
    <property type="match status" value="1"/>
</dbReference>
<feature type="binding site" evidence="5">
    <location>
        <position position="37"/>
    </location>
    <ligand>
        <name>ATP</name>
        <dbReference type="ChEBI" id="CHEBI:30616"/>
    </ligand>
</feature>